<dbReference type="InterPro" id="IPR012337">
    <property type="entry name" value="RNaseH-like_sf"/>
</dbReference>
<dbReference type="AlphaFoldDB" id="A0A4Y2G1B7"/>
<dbReference type="Proteomes" id="UP000499080">
    <property type="component" value="Unassembled WGS sequence"/>
</dbReference>
<feature type="domain" description="RNase H type-1" evidence="1">
    <location>
        <begin position="72"/>
        <end position="149"/>
    </location>
</feature>
<protein>
    <recommendedName>
        <fullName evidence="1">RNase H type-1 domain-containing protein</fullName>
    </recommendedName>
</protein>
<accession>A0A4Y2G1B7</accession>
<evidence type="ECO:0000259" key="1">
    <source>
        <dbReference type="Pfam" id="PF00075"/>
    </source>
</evidence>
<dbReference type="CDD" id="cd09276">
    <property type="entry name" value="Rnase_HI_RT_non_LTR"/>
    <property type="match status" value="1"/>
</dbReference>
<dbReference type="OrthoDB" id="411823at2759"/>
<dbReference type="InterPro" id="IPR002156">
    <property type="entry name" value="RNaseH_domain"/>
</dbReference>
<reference evidence="2 3" key="1">
    <citation type="journal article" date="2019" name="Sci. Rep.">
        <title>Orb-weaving spider Araneus ventricosus genome elucidates the spidroin gene catalogue.</title>
        <authorList>
            <person name="Kono N."/>
            <person name="Nakamura H."/>
            <person name="Ohtoshi R."/>
            <person name="Moran D.A.P."/>
            <person name="Shinohara A."/>
            <person name="Yoshida Y."/>
            <person name="Fujiwara M."/>
            <person name="Mori M."/>
            <person name="Tomita M."/>
            <person name="Arakawa K."/>
        </authorList>
    </citation>
    <scope>NUCLEOTIDE SEQUENCE [LARGE SCALE GENOMIC DNA]</scope>
</reference>
<gene>
    <name evidence="2" type="ORF">AVEN_175602_1</name>
</gene>
<evidence type="ECO:0000313" key="3">
    <source>
        <dbReference type="Proteomes" id="UP000499080"/>
    </source>
</evidence>
<sequence length="190" mass="21386">MFMTVVGAADPMYSLKNSFKELKKKFQHVTIRGLTARMSEICNVILHEMELKCIFGNRRARNIPEKLNDNVFEVYTDGSKVVGGVGFFVCILKYEIQQNILSYKLNTDNTVFQAELVALGEASAWAVETNNKINIISDSRSSIDGLKGHRTKFKFVNGIKEKFRLAEGLVRLTSGSQAMRFPIASQTSKH</sequence>
<evidence type="ECO:0000313" key="2">
    <source>
        <dbReference type="EMBL" id="GBM47423.1"/>
    </source>
</evidence>
<dbReference type="GO" id="GO:0003676">
    <property type="term" value="F:nucleic acid binding"/>
    <property type="evidence" value="ECO:0007669"/>
    <property type="project" value="InterPro"/>
</dbReference>
<dbReference type="SUPFAM" id="SSF53098">
    <property type="entry name" value="Ribonuclease H-like"/>
    <property type="match status" value="1"/>
</dbReference>
<dbReference type="GO" id="GO:0004523">
    <property type="term" value="F:RNA-DNA hybrid ribonuclease activity"/>
    <property type="evidence" value="ECO:0007669"/>
    <property type="project" value="InterPro"/>
</dbReference>
<organism evidence="2 3">
    <name type="scientific">Araneus ventricosus</name>
    <name type="common">Orbweaver spider</name>
    <name type="synonym">Epeira ventricosa</name>
    <dbReference type="NCBI Taxonomy" id="182803"/>
    <lineage>
        <taxon>Eukaryota</taxon>
        <taxon>Metazoa</taxon>
        <taxon>Ecdysozoa</taxon>
        <taxon>Arthropoda</taxon>
        <taxon>Chelicerata</taxon>
        <taxon>Arachnida</taxon>
        <taxon>Araneae</taxon>
        <taxon>Araneomorphae</taxon>
        <taxon>Entelegynae</taxon>
        <taxon>Araneoidea</taxon>
        <taxon>Araneidae</taxon>
        <taxon>Araneus</taxon>
    </lineage>
</organism>
<dbReference type="EMBL" id="BGPR01001179">
    <property type="protein sequence ID" value="GBM47423.1"/>
    <property type="molecule type" value="Genomic_DNA"/>
</dbReference>
<keyword evidence="3" id="KW-1185">Reference proteome</keyword>
<comment type="caution">
    <text evidence="2">The sequence shown here is derived from an EMBL/GenBank/DDBJ whole genome shotgun (WGS) entry which is preliminary data.</text>
</comment>
<proteinExistence type="predicted"/>
<dbReference type="Pfam" id="PF00075">
    <property type="entry name" value="RNase_H"/>
    <property type="match status" value="1"/>
</dbReference>
<dbReference type="InterPro" id="IPR036397">
    <property type="entry name" value="RNaseH_sf"/>
</dbReference>
<dbReference type="Gene3D" id="3.30.420.10">
    <property type="entry name" value="Ribonuclease H-like superfamily/Ribonuclease H"/>
    <property type="match status" value="1"/>
</dbReference>
<name>A0A4Y2G1B7_ARAVE</name>